<dbReference type="Proteomes" id="UP001165121">
    <property type="component" value="Unassembled WGS sequence"/>
</dbReference>
<protein>
    <submittedName>
        <fullName evidence="1">Unnamed protein product</fullName>
    </submittedName>
</protein>
<dbReference type="AlphaFoldDB" id="A0A9W6TM13"/>
<proteinExistence type="predicted"/>
<gene>
    <name evidence="1" type="ORF">Pfra01_000057400</name>
</gene>
<dbReference type="EMBL" id="BSXT01000043">
    <property type="protein sequence ID" value="GMF15832.1"/>
    <property type="molecule type" value="Genomic_DNA"/>
</dbReference>
<reference evidence="1" key="1">
    <citation type="submission" date="2023-04" db="EMBL/GenBank/DDBJ databases">
        <title>Phytophthora fragariaefolia NBRC 109709.</title>
        <authorList>
            <person name="Ichikawa N."/>
            <person name="Sato H."/>
            <person name="Tonouchi N."/>
        </authorList>
    </citation>
    <scope>NUCLEOTIDE SEQUENCE</scope>
    <source>
        <strain evidence="1">NBRC 109709</strain>
    </source>
</reference>
<keyword evidence="2" id="KW-1185">Reference proteome</keyword>
<organism evidence="1 2">
    <name type="scientific">Phytophthora fragariaefolia</name>
    <dbReference type="NCBI Taxonomy" id="1490495"/>
    <lineage>
        <taxon>Eukaryota</taxon>
        <taxon>Sar</taxon>
        <taxon>Stramenopiles</taxon>
        <taxon>Oomycota</taxon>
        <taxon>Peronosporomycetes</taxon>
        <taxon>Peronosporales</taxon>
        <taxon>Peronosporaceae</taxon>
        <taxon>Phytophthora</taxon>
    </lineage>
</organism>
<evidence type="ECO:0000313" key="2">
    <source>
        <dbReference type="Proteomes" id="UP001165121"/>
    </source>
</evidence>
<sequence length="75" mass="8488">MYATALENFSLVSEEDETIEIDGYDSRGDEEEQLIIEEENGDQDETTTEVQQVQDQDLAFEYTQADADGASMHSF</sequence>
<accession>A0A9W6TM13</accession>
<comment type="caution">
    <text evidence="1">The sequence shown here is derived from an EMBL/GenBank/DDBJ whole genome shotgun (WGS) entry which is preliminary data.</text>
</comment>
<evidence type="ECO:0000313" key="1">
    <source>
        <dbReference type="EMBL" id="GMF15832.1"/>
    </source>
</evidence>
<name>A0A9W6TM13_9STRA</name>